<evidence type="ECO:0000313" key="1">
    <source>
        <dbReference type="EMBL" id="TDC30187.1"/>
    </source>
</evidence>
<sequence>MDVSRLHSVFDGVGPFATVTVDVSHDSESGAHEHELRVRGACEQLKELGADENVVRRITGALGQQADEPAPVARTVVANAGGVVFDEIVHERVDQSSVHWGPLPDLSTWVRSAERNIRFALALVDHEGGDVAIYQSDVPEPESETSAGGETWHVHHVPVGGWSALRYQHETENVWHRNAEAVAQELDSVIASGVGLILLGGDPRSVADVEKQLDTSVATVVQLRSGSRAADGGDETQQQAIREALLEYAVAQRLELHHTLKDRLGQDSAVATGVRDIADAFVQGQVDTLLLDPDATHKQTLTVKDHPGLDLGAVPTDDALPADQALVAAAARTSANVVVLPRTALGGAPAAALLRWNT</sequence>
<dbReference type="InterPro" id="IPR040701">
    <property type="entry name" value="Bact_RF_family2"/>
</dbReference>
<dbReference type="Gene3D" id="3.30.420.60">
    <property type="entry name" value="eRF1 domain 2"/>
    <property type="match status" value="1"/>
</dbReference>
<dbReference type="Proteomes" id="UP000295075">
    <property type="component" value="Unassembled WGS sequence"/>
</dbReference>
<organism evidence="1 2">
    <name type="scientific">Kribbella albertanoniae</name>
    <dbReference type="NCBI Taxonomy" id="1266829"/>
    <lineage>
        <taxon>Bacteria</taxon>
        <taxon>Bacillati</taxon>
        <taxon>Actinomycetota</taxon>
        <taxon>Actinomycetes</taxon>
        <taxon>Propionibacteriales</taxon>
        <taxon>Kribbellaceae</taxon>
        <taxon>Kribbella</taxon>
    </lineage>
</organism>
<reference evidence="1 2" key="1">
    <citation type="submission" date="2019-03" db="EMBL/GenBank/DDBJ databases">
        <title>Draft genome sequences of novel Actinobacteria.</title>
        <authorList>
            <person name="Sahin N."/>
            <person name="Ay H."/>
            <person name="Saygin H."/>
        </authorList>
    </citation>
    <scope>NUCLEOTIDE SEQUENCE [LARGE SCALE GENOMIC DNA]</scope>
    <source>
        <strain evidence="1 2">JCM 30547</strain>
    </source>
</reference>
<dbReference type="RefSeq" id="WP_132406595.1">
    <property type="nucleotide sequence ID" value="NZ_SMKA01000049.1"/>
</dbReference>
<name>A0A4R4Q508_9ACTN</name>
<accession>A0A4R4Q508</accession>
<gene>
    <name evidence="1" type="ORF">E1261_13930</name>
</gene>
<dbReference type="Pfam" id="PF18844">
    <property type="entry name" value="baeRF_family2"/>
    <property type="match status" value="1"/>
</dbReference>
<dbReference type="AlphaFoldDB" id="A0A4R4Q508"/>
<dbReference type="EMBL" id="SMKA01000049">
    <property type="protein sequence ID" value="TDC30187.1"/>
    <property type="molecule type" value="Genomic_DNA"/>
</dbReference>
<protein>
    <recommendedName>
        <fullName evidence="3">Peptide chain release factor 1</fullName>
    </recommendedName>
</protein>
<comment type="caution">
    <text evidence="1">The sequence shown here is derived from an EMBL/GenBank/DDBJ whole genome shotgun (WGS) entry which is preliminary data.</text>
</comment>
<proteinExistence type="predicted"/>
<dbReference type="OrthoDB" id="5179393at2"/>
<dbReference type="InterPro" id="IPR042226">
    <property type="entry name" value="eFR1_2_sf"/>
</dbReference>
<evidence type="ECO:0000313" key="2">
    <source>
        <dbReference type="Proteomes" id="UP000295075"/>
    </source>
</evidence>
<evidence type="ECO:0008006" key="3">
    <source>
        <dbReference type="Google" id="ProtNLM"/>
    </source>
</evidence>
<keyword evidence="2" id="KW-1185">Reference proteome</keyword>
<dbReference type="SUPFAM" id="SSF53137">
    <property type="entry name" value="Translational machinery components"/>
    <property type="match status" value="1"/>
</dbReference>